<dbReference type="Proteomes" id="UP000663829">
    <property type="component" value="Unassembled WGS sequence"/>
</dbReference>
<proteinExistence type="predicted"/>
<dbReference type="EMBL" id="CAJNOQ010001991">
    <property type="protein sequence ID" value="CAF0931790.1"/>
    <property type="molecule type" value="Genomic_DNA"/>
</dbReference>
<name>A0A814BQ39_9BILA</name>
<dbReference type="EMBL" id="CAJOBC010001991">
    <property type="protein sequence ID" value="CAF3709640.1"/>
    <property type="molecule type" value="Genomic_DNA"/>
</dbReference>
<keyword evidence="3" id="KW-1185">Reference proteome</keyword>
<accession>A0A814BQ39</accession>
<gene>
    <name evidence="1" type="ORF">GPM918_LOCUS10223</name>
    <name evidence="2" type="ORF">SRO942_LOCUS10224</name>
</gene>
<evidence type="ECO:0000313" key="3">
    <source>
        <dbReference type="Proteomes" id="UP000663829"/>
    </source>
</evidence>
<dbReference type="Proteomes" id="UP000681722">
    <property type="component" value="Unassembled WGS sequence"/>
</dbReference>
<protein>
    <submittedName>
        <fullName evidence="1">Uncharacterized protein</fullName>
    </submittedName>
</protein>
<dbReference type="AlphaFoldDB" id="A0A814BQ39"/>
<evidence type="ECO:0000313" key="1">
    <source>
        <dbReference type="EMBL" id="CAF0931790.1"/>
    </source>
</evidence>
<reference evidence="1" key="1">
    <citation type="submission" date="2021-02" db="EMBL/GenBank/DDBJ databases">
        <authorList>
            <person name="Nowell W R."/>
        </authorList>
    </citation>
    <scope>NUCLEOTIDE SEQUENCE</scope>
</reference>
<comment type="caution">
    <text evidence="1">The sequence shown here is derived from an EMBL/GenBank/DDBJ whole genome shotgun (WGS) entry which is preliminary data.</text>
</comment>
<organism evidence="1 3">
    <name type="scientific">Didymodactylos carnosus</name>
    <dbReference type="NCBI Taxonomy" id="1234261"/>
    <lineage>
        <taxon>Eukaryota</taxon>
        <taxon>Metazoa</taxon>
        <taxon>Spiralia</taxon>
        <taxon>Gnathifera</taxon>
        <taxon>Rotifera</taxon>
        <taxon>Eurotatoria</taxon>
        <taxon>Bdelloidea</taxon>
        <taxon>Philodinida</taxon>
        <taxon>Philodinidae</taxon>
        <taxon>Didymodactylos</taxon>
    </lineage>
</organism>
<sequence length="135" mass="14125">MIQKASDAQDKSWQLNKSISSSIDNSTNSDNNTITTPTVTSPVAITTKPFGITTKTSTPNLFMSSVTMYGATFTTSSGTLPLEATTHTGSSASRATTSISSSVSELSPFTFQSTVPSSDNAPPEYGCLNQLKGLN</sequence>
<evidence type="ECO:0000313" key="2">
    <source>
        <dbReference type="EMBL" id="CAF3709640.1"/>
    </source>
</evidence>